<proteinExistence type="predicted"/>
<dbReference type="AlphaFoldDB" id="A0A0R2DQ89"/>
<keyword evidence="2" id="KW-1185">Reference proteome</keyword>
<protein>
    <submittedName>
        <fullName evidence="1">Uncharacterized protein</fullName>
    </submittedName>
</protein>
<sequence length="65" mass="7429">MLMARRASIYAIYRGDSFIDVGTLHELARRNKITVGTLLFKASPTYAQRTKYEGTVRVYKIGQCQ</sequence>
<dbReference type="Proteomes" id="UP000050961">
    <property type="component" value="Unassembled WGS sequence"/>
</dbReference>
<evidence type="ECO:0000313" key="1">
    <source>
        <dbReference type="EMBL" id="KRN06240.1"/>
    </source>
</evidence>
<dbReference type="OrthoDB" id="2156961at2"/>
<name>A0A0R2DQ89_9LACO</name>
<organism evidence="1 2">
    <name type="scientific">Liquorilactobacillus sucicola DSM 21376 = JCM 15457</name>
    <dbReference type="NCBI Taxonomy" id="1423806"/>
    <lineage>
        <taxon>Bacteria</taxon>
        <taxon>Bacillati</taxon>
        <taxon>Bacillota</taxon>
        <taxon>Bacilli</taxon>
        <taxon>Lactobacillales</taxon>
        <taxon>Lactobacillaceae</taxon>
        <taxon>Liquorilactobacillus</taxon>
    </lineage>
</organism>
<dbReference type="STRING" id="1423806.FD15_GL001437"/>
<reference evidence="1 2" key="1">
    <citation type="journal article" date="2015" name="Genome Announc.">
        <title>Expanding the biotechnology potential of lactobacilli through comparative genomics of 213 strains and associated genera.</title>
        <authorList>
            <person name="Sun Z."/>
            <person name="Harris H.M."/>
            <person name="McCann A."/>
            <person name="Guo C."/>
            <person name="Argimon S."/>
            <person name="Zhang W."/>
            <person name="Yang X."/>
            <person name="Jeffery I.B."/>
            <person name="Cooney J.C."/>
            <person name="Kagawa T.F."/>
            <person name="Liu W."/>
            <person name="Song Y."/>
            <person name="Salvetti E."/>
            <person name="Wrobel A."/>
            <person name="Rasinkangas P."/>
            <person name="Parkhill J."/>
            <person name="Rea M.C."/>
            <person name="O'Sullivan O."/>
            <person name="Ritari J."/>
            <person name="Douillard F.P."/>
            <person name="Paul Ross R."/>
            <person name="Yang R."/>
            <person name="Briner A.E."/>
            <person name="Felis G.E."/>
            <person name="de Vos W.M."/>
            <person name="Barrangou R."/>
            <person name="Klaenhammer T.R."/>
            <person name="Caufield P.W."/>
            <person name="Cui Y."/>
            <person name="Zhang H."/>
            <person name="O'Toole P.W."/>
        </authorList>
    </citation>
    <scope>NUCLEOTIDE SEQUENCE [LARGE SCALE GENOMIC DNA]</scope>
    <source>
        <strain evidence="1 2">DSM 21376</strain>
    </source>
</reference>
<dbReference type="EMBL" id="AYZF01000013">
    <property type="protein sequence ID" value="KRN06240.1"/>
    <property type="molecule type" value="Genomic_DNA"/>
</dbReference>
<evidence type="ECO:0000313" key="2">
    <source>
        <dbReference type="Proteomes" id="UP000050961"/>
    </source>
</evidence>
<comment type="caution">
    <text evidence="1">The sequence shown here is derived from an EMBL/GenBank/DDBJ whole genome shotgun (WGS) entry which is preliminary data.</text>
</comment>
<gene>
    <name evidence="1" type="ORF">FD15_GL001437</name>
</gene>
<dbReference type="PATRIC" id="fig|1423806.3.peg.1456"/>
<accession>A0A0R2DQ89</accession>